<organism evidence="1 2">
    <name type="scientific">Candidatus Lloydbacteria bacterium RIFCSPHIGHO2_02_FULL_51_22</name>
    <dbReference type="NCBI Taxonomy" id="1798663"/>
    <lineage>
        <taxon>Bacteria</taxon>
        <taxon>Candidatus Lloydiibacteriota</taxon>
    </lineage>
</organism>
<sequence length="111" mass="11928">MKLDIKIVGLAIVALAILGYAYSRTMGLSQGPRIIVTEPSSGATITAPLVHVRGVAKNSVLLTLDGRMVVTDEAGVFDEEILLAPNYNSIVLTAEDRFGRSITEMVEVVRK</sequence>
<dbReference type="Proteomes" id="UP000178099">
    <property type="component" value="Unassembled WGS sequence"/>
</dbReference>
<protein>
    <submittedName>
        <fullName evidence="1">Uncharacterized protein</fullName>
    </submittedName>
</protein>
<dbReference type="Gene3D" id="2.60.40.10">
    <property type="entry name" value="Immunoglobulins"/>
    <property type="match status" value="1"/>
</dbReference>
<gene>
    <name evidence="1" type="ORF">A3D67_01655</name>
</gene>
<evidence type="ECO:0000313" key="2">
    <source>
        <dbReference type="Proteomes" id="UP000178099"/>
    </source>
</evidence>
<evidence type="ECO:0000313" key="1">
    <source>
        <dbReference type="EMBL" id="OGZ09194.1"/>
    </source>
</evidence>
<reference evidence="1 2" key="1">
    <citation type="journal article" date="2016" name="Nat. Commun.">
        <title>Thousands of microbial genomes shed light on interconnected biogeochemical processes in an aquifer system.</title>
        <authorList>
            <person name="Anantharaman K."/>
            <person name="Brown C.T."/>
            <person name="Hug L.A."/>
            <person name="Sharon I."/>
            <person name="Castelle C.J."/>
            <person name="Probst A.J."/>
            <person name="Thomas B.C."/>
            <person name="Singh A."/>
            <person name="Wilkins M.J."/>
            <person name="Karaoz U."/>
            <person name="Brodie E.L."/>
            <person name="Williams K.H."/>
            <person name="Hubbard S.S."/>
            <person name="Banfield J.F."/>
        </authorList>
    </citation>
    <scope>NUCLEOTIDE SEQUENCE [LARGE SCALE GENOMIC DNA]</scope>
</reference>
<dbReference type="EMBL" id="MHLN01000054">
    <property type="protein sequence ID" value="OGZ09194.1"/>
    <property type="molecule type" value="Genomic_DNA"/>
</dbReference>
<dbReference type="InterPro" id="IPR013783">
    <property type="entry name" value="Ig-like_fold"/>
</dbReference>
<dbReference type="AlphaFoldDB" id="A0A1G2D6E1"/>
<accession>A0A1G2D6E1</accession>
<comment type="caution">
    <text evidence="1">The sequence shown here is derived from an EMBL/GenBank/DDBJ whole genome shotgun (WGS) entry which is preliminary data.</text>
</comment>
<proteinExistence type="predicted"/>
<name>A0A1G2D6E1_9BACT</name>